<dbReference type="Gene3D" id="3.40.50.1010">
    <property type="entry name" value="5'-nuclease"/>
    <property type="match status" value="1"/>
</dbReference>
<keyword evidence="6" id="KW-1185">Reference proteome</keyword>
<dbReference type="SUPFAM" id="SSF47807">
    <property type="entry name" value="5' to 3' exonuclease, C-terminal subdomain"/>
    <property type="match status" value="1"/>
</dbReference>
<evidence type="ECO:0000313" key="5">
    <source>
        <dbReference type="EMBL" id="WOO41881.1"/>
    </source>
</evidence>
<dbReference type="InterPro" id="IPR002421">
    <property type="entry name" value="5-3_exonuclease"/>
</dbReference>
<keyword evidence="2" id="KW-0378">Hydrolase</keyword>
<dbReference type="InterPro" id="IPR029060">
    <property type="entry name" value="PIN-like_dom_sf"/>
</dbReference>
<keyword evidence="1" id="KW-0540">Nuclease</keyword>
<organism evidence="5 6">
    <name type="scientific">Rubellicoccus peritrichatus</name>
    <dbReference type="NCBI Taxonomy" id="3080537"/>
    <lineage>
        <taxon>Bacteria</taxon>
        <taxon>Pseudomonadati</taxon>
        <taxon>Verrucomicrobiota</taxon>
        <taxon>Opitutia</taxon>
        <taxon>Puniceicoccales</taxon>
        <taxon>Cerasicoccaceae</taxon>
        <taxon>Rubellicoccus</taxon>
    </lineage>
</organism>
<dbReference type="InterPro" id="IPR038969">
    <property type="entry name" value="FEN"/>
</dbReference>
<evidence type="ECO:0000256" key="1">
    <source>
        <dbReference type="ARBA" id="ARBA00022722"/>
    </source>
</evidence>
<evidence type="ECO:0000256" key="2">
    <source>
        <dbReference type="ARBA" id="ARBA00022801"/>
    </source>
</evidence>
<dbReference type="InterPro" id="IPR008918">
    <property type="entry name" value="HhH2"/>
</dbReference>
<dbReference type="InterPro" id="IPR020045">
    <property type="entry name" value="DNA_polI_H3TH"/>
</dbReference>
<dbReference type="CDD" id="cd09898">
    <property type="entry name" value="H3TH_53EXO"/>
    <property type="match status" value="1"/>
</dbReference>
<name>A0AAQ3QTZ6_9BACT</name>
<dbReference type="PANTHER" id="PTHR42646">
    <property type="entry name" value="FLAP ENDONUCLEASE XNI"/>
    <property type="match status" value="1"/>
</dbReference>
<dbReference type="CDD" id="cd09859">
    <property type="entry name" value="PIN_53EXO"/>
    <property type="match status" value="1"/>
</dbReference>
<dbReference type="KEGG" id="puo:RZN69_02190"/>
<evidence type="ECO:0000259" key="4">
    <source>
        <dbReference type="SMART" id="SM00475"/>
    </source>
</evidence>
<dbReference type="Pfam" id="PF01367">
    <property type="entry name" value="5_3_exonuc"/>
    <property type="match status" value="1"/>
</dbReference>
<reference evidence="5 6" key="1">
    <citation type="submission" date="2023-10" db="EMBL/GenBank/DDBJ databases">
        <title>Rubellicoccus peritrichatus gen. nov., sp. nov., isolated from an algae of coral reef tank.</title>
        <authorList>
            <person name="Luo J."/>
        </authorList>
    </citation>
    <scope>NUCLEOTIDE SEQUENCE [LARGE SCALE GENOMIC DNA]</scope>
    <source>
        <strain evidence="5 6">CR14</strain>
    </source>
</reference>
<dbReference type="GO" id="GO:0003677">
    <property type="term" value="F:DNA binding"/>
    <property type="evidence" value="ECO:0007669"/>
    <property type="project" value="UniProtKB-KW"/>
</dbReference>
<proteinExistence type="predicted"/>
<keyword evidence="5" id="KW-0269">Exonuclease</keyword>
<evidence type="ECO:0000313" key="6">
    <source>
        <dbReference type="Proteomes" id="UP001304300"/>
    </source>
</evidence>
<dbReference type="GO" id="GO:0017108">
    <property type="term" value="F:5'-flap endonuclease activity"/>
    <property type="evidence" value="ECO:0007669"/>
    <property type="project" value="InterPro"/>
</dbReference>
<dbReference type="AlphaFoldDB" id="A0AAQ3QTZ6"/>
<dbReference type="InterPro" id="IPR020046">
    <property type="entry name" value="5-3_exonucl_a-hlix_arch_N"/>
</dbReference>
<dbReference type="InterPro" id="IPR036279">
    <property type="entry name" value="5-3_exonuclease_C_sf"/>
</dbReference>
<keyword evidence="3" id="KW-0238">DNA-binding</keyword>
<dbReference type="SUPFAM" id="SSF88723">
    <property type="entry name" value="PIN domain-like"/>
    <property type="match status" value="1"/>
</dbReference>
<sequence length="292" mass="32064">MSKILLLDGFNLAFRSYYGLPDLTRSDGFPTGAIHGWVKTLWKLEDMESPDLVVVFFDEGGSDRHQELLPDYKANRDEMPEALSQQLPYLRQVAELIGFPVVSREGVEADDLIASAARRFTEAGDNVVIVSADKDLGQCVGQSISQLLPAPTANPRLGWRRLDSAGVEKKFGVPPAQVPDYLALVGDVSDNIPGIQGVGPKTATKWLLAHESIDGILENADQLTPPRFREKVAESAELLKLNLKLVTLEFDHDVGVLEKQAPKTNELVKLLEEMEMGQSASLAWDRYGLGLG</sequence>
<dbReference type="Pfam" id="PF02739">
    <property type="entry name" value="5_3_exonuc_N"/>
    <property type="match status" value="1"/>
</dbReference>
<dbReference type="PANTHER" id="PTHR42646:SF2">
    <property type="entry name" value="5'-3' EXONUCLEASE FAMILY PROTEIN"/>
    <property type="match status" value="1"/>
</dbReference>
<evidence type="ECO:0000256" key="3">
    <source>
        <dbReference type="ARBA" id="ARBA00023125"/>
    </source>
</evidence>
<dbReference type="GO" id="GO:0008409">
    <property type="term" value="F:5'-3' exonuclease activity"/>
    <property type="evidence" value="ECO:0007669"/>
    <property type="project" value="InterPro"/>
</dbReference>
<dbReference type="Proteomes" id="UP001304300">
    <property type="component" value="Chromosome"/>
</dbReference>
<accession>A0AAQ3QTZ6</accession>
<gene>
    <name evidence="5" type="ORF">RZN69_02190</name>
</gene>
<dbReference type="EMBL" id="CP136920">
    <property type="protein sequence ID" value="WOO41881.1"/>
    <property type="molecule type" value="Genomic_DNA"/>
</dbReference>
<dbReference type="SMART" id="SM00279">
    <property type="entry name" value="HhH2"/>
    <property type="match status" value="1"/>
</dbReference>
<dbReference type="GO" id="GO:0033567">
    <property type="term" value="P:DNA replication, Okazaki fragment processing"/>
    <property type="evidence" value="ECO:0007669"/>
    <property type="project" value="InterPro"/>
</dbReference>
<feature type="domain" description="5'-3' exonuclease" evidence="4">
    <location>
        <begin position="2"/>
        <end position="263"/>
    </location>
</feature>
<dbReference type="FunFam" id="1.10.150.20:FF:000003">
    <property type="entry name" value="DNA polymerase I"/>
    <property type="match status" value="1"/>
</dbReference>
<dbReference type="RefSeq" id="WP_317834365.1">
    <property type="nucleotide sequence ID" value="NZ_CP136920.1"/>
</dbReference>
<dbReference type="SMART" id="SM00475">
    <property type="entry name" value="53EXOc"/>
    <property type="match status" value="1"/>
</dbReference>
<protein>
    <submittedName>
        <fullName evidence="5">5'-3' exonuclease H3TH domain-containing protein</fullName>
    </submittedName>
</protein>
<dbReference type="Gene3D" id="1.10.150.20">
    <property type="entry name" value="5' to 3' exonuclease, C-terminal subdomain"/>
    <property type="match status" value="1"/>
</dbReference>